<dbReference type="Pfam" id="PF00221">
    <property type="entry name" value="Lyase_aromatic"/>
    <property type="match status" value="1"/>
</dbReference>
<name>A0A140L7C4_9FIRM</name>
<dbReference type="FunFam" id="1.10.275.10:FF:000005">
    <property type="entry name" value="Histidine ammonia-lyase"/>
    <property type="match status" value="1"/>
</dbReference>
<dbReference type="InterPro" id="IPR024083">
    <property type="entry name" value="Fumarase/histidase_N"/>
</dbReference>
<dbReference type="PATRIC" id="fig|520762.4.peg.1094"/>
<organism evidence="2 3">
    <name type="scientific">Thermotalea metallivorans</name>
    <dbReference type="NCBI Taxonomy" id="520762"/>
    <lineage>
        <taxon>Bacteria</taxon>
        <taxon>Bacillati</taxon>
        <taxon>Bacillota</taxon>
        <taxon>Clostridia</taxon>
        <taxon>Peptostreptococcales</taxon>
        <taxon>Thermotaleaceae</taxon>
        <taxon>Thermotalea</taxon>
    </lineage>
</organism>
<sequence length="524" mass="57897">MISKEKRGVDMMQETILLNGTDLTIEDVEKVSRRRMKVEISKEAMERIALARQMVWDMASSDIPVYGFTRGVGENKDRMVVAKYYQEYNRNLILSHCLGVEPEASEEDVRATMLARLNTLLVGCTGIQPDVVTMYRDMLNYGIHPVMPERGSVGEGDITCLSHIGLAMIGEGEVHYNGVRMPAADALEKAGLKPVVLGPKDGLAIVSSNALSAGAGALVLKDTEDLIDTADILYALTLEGFRGNVTPLDEGVYRVRPFPGQARSADRVRRCLEGSYLWLPGVTESLQDPLSLRGSCQIHGAVRDALEYVKKYLLIQLNSSDDNPCLIMSENRIISCANYEPTPWVLGFEMLGLALSHLSRNTCYRIIKLGTPKFTGLSRFLTPADGRVLAYATIQKTFTSLDTEIRHLSNPATADYFSLAGEIEDHANNSPYVVKKTARIVDNLRYILGIEAMHAAQAIDLRRATRLGKGTRIAYEAIREEIPFLDQDRNLSEDIKKAYSIIKSGKILKAVMAAINDASVGQHP</sequence>
<evidence type="ECO:0000313" key="2">
    <source>
        <dbReference type="EMBL" id="KXG76449.1"/>
    </source>
</evidence>
<proteinExistence type="predicted"/>
<accession>A0A140L7C4</accession>
<dbReference type="EC" id="4.3.1.3" evidence="2"/>
<dbReference type="AlphaFoldDB" id="A0A140L7C4"/>
<keyword evidence="3" id="KW-1185">Reference proteome</keyword>
<dbReference type="SUPFAM" id="SSF48557">
    <property type="entry name" value="L-aspartase-like"/>
    <property type="match status" value="1"/>
</dbReference>
<evidence type="ECO:0000256" key="1">
    <source>
        <dbReference type="ARBA" id="ARBA00023239"/>
    </source>
</evidence>
<evidence type="ECO:0000313" key="3">
    <source>
        <dbReference type="Proteomes" id="UP000070456"/>
    </source>
</evidence>
<dbReference type="InterPro" id="IPR008948">
    <property type="entry name" value="L-Aspartase-like"/>
</dbReference>
<dbReference type="Gene3D" id="1.20.200.10">
    <property type="entry name" value="Fumarase/aspartase (Central domain)"/>
    <property type="match status" value="1"/>
</dbReference>
<dbReference type="PANTHER" id="PTHR10362">
    <property type="entry name" value="HISTIDINE AMMONIA-LYASE"/>
    <property type="match status" value="1"/>
</dbReference>
<keyword evidence="1 2" id="KW-0456">Lyase</keyword>
<dbReference type="GO" id="GO:0004397">
    <property type="term" value="F:histidine ammonia-lyase activity"/>
    <property type="evidence" value="ECO:0007669"/>
    <property type="project" value="UniProtKB-EC"/>
</dbReference>
<dbReference type="CDD" id="cd00332">
    <property type="entry name" value="PAL-HAL"/>
    <property type="match status" value="1"/>
</dbReference>
<gene>
    <name evidence="2" type="primary">hutH_2</name>
    <name evidence="2" type="ORF">AN619_09800</name>
</gene>
<dbReference type="Gene3D" id="1.10.275.10">
    <property type="entry name" value="Fumarase/aspartase (N-terminal domain)"/>
    <property type="match status" value="1"/>
</dbReference>
<comment type="caution">
    <text evidence="2">The sequence shown here is derived from an EMBL/GenBank/DDBJ whole genome shotgun (WGS) entry which is preliminary data.</text>
</comment>
<dbReference type="InterPro" id="IPR001106">
    <property type="entry name" value="Aromatic_Lyase"/>
</dbReference>
<dbReference type="EMBL" id="LOEE01000027">
    <property type="protein sequence ID" value="KXG76449.1"/>
    <property type="molecule type" value="Genomic_DNA"/>
</dbReference>
<protein>
    <submittedName>
        <fullName evidence="2">Histidine ammonia-lyase</fullName>
        <ecNumber evidence="2">4.3.1.3</ecNumber>
    </submittedName>
</protein>
<dbReference type="STRING" id="520762.AN619_09800"/>
<dbReference type="Proteomes" id="UP000070456">
    <property type="component" value="Unassembled WGS sequence"/>
</dbReference>
<reference evidence="2 3" key="1">
    <citation type="submission" date="2015-12" db="EMBL/GenBank/DDBJ databases">
        <title>Draft genome sequence of the thermoanaerobe Thermotalea metallivorans, an isolate from the runoff channel of the Great Artesian Basin, Australia.</title>
        <authorList>
            <person name="Patel B.K."/>
        </authorList>
    </citation>
    <scope>NUCLEOTIDE SEQUENCE [LARGE SCALE GENOMIC DNA]</scope>
    <source>
        <strain evidence="2 3">B2-1</strain>
    </source>
</reference>